<feature type="region of interest" description="Disordered" evidence="1">
    <location>
        <begin position="291"/>
        <end position="372"/>
    </location>
</feature>
<evidence type="ECO:0000313" key="3">
    <source>
        <dbReference type="Proteomes" id="UP001362999"/>
    </source>
</evidence>
<feature type="compositionally biased region" description="Polar residues" evidence="1">
    <location>
        <begin position="225"/>
        <end position="234"/>
    </location>
</feature>
<keyword evidence="3" id="KW-1185">Reference proteome</keyword>
<feature type="compositionally biased region" description="Low complexity" evidence="1">
    <location>
        <begin position="347"/>
        <end position="361"/>
    </location>
</feature>
<gene>
    <name evidence="2" type="ORF">R3P38DRAFT_2794945</name>
</gene>
<feature type="region of interest" description="Disordered" evidence="1">
    <location>
        <begin position="174"/>
        <end position="241"/>
    </location>
</feature>
<feature type="compositionally biased region" description="Basic and acidic residues" evidence="1">
    <location>
        <begin position="215"/>
        <end position="224"/>
    </location>
</feature>
<sequence length="372" mass="41200">MRSRIKDFSLSMPLDCYFDGDDGSTERDEELRKQILAYKTDPLSHIPNTYLEDDVKNAGARRMNEVLRTPPWMPRVDVPPSVNERLCFKVKSPSEGERVPPSVKDLLGASLVNLEWLSAEEPLVFCHQPRESNDLNLATREGPMEEDKQILDLGLTAEEEADCDDEYLKMKTNEPQSHTPVSLGNDPPLPSPNPFGRVLRTPSRCVNTNPVPEKGSSKETKSDNAETGTNTGPVSGSGEHYPEAWIDKAGEYETEADAPRTSIPDTVPVVVTEDKSMQHPRLVITVPERNAPHENLPLSPLTPMSSNDEEEDKFVDLTTPAKLPRTKSKVSKAKGKNKENKEKRDLGVGASVAGSQSASGVRRTRSMTRSMQ</sequence>
<accession>A0AAW0A854</accession>
<dbReference type="AlphaFoldDB" id="A0AAW0A854"/>
<evidence type="ECO:0000313" key="2">
    <source>
        <dbReference type="EMBL" id="KAK7002438.1"/>
    </source>
</evidence>
<protein>
    <submittedName>
        <fullName evidence="2">Uncharacterized protein</fullName>
    </submittedName>
</protein>
<feature type="compositionally biased region" description="Basic and acidic residues" evidence="1">
    <location>
        <begin position="336"/>
        <end position="346"/>
    </location>
</feature>
<evidence type="ECO:0000256" key="1">
    <source>
        <dbReference type="SAM" id="MobiDB-lite"/>
    </source>
</evidence>
<organism evidence="2 3">
    <name type="scientific">Favolaschia claudopus</name>
    <dbReference type="NCBI Taxonomy" id="2862362"/>
    <lineage>
        <taxon>Eukaryota</taxon>
        <taxon>Fungi</taxon>
        <taxon>Dikarya</taxon>
        <taxon>Basidiomycota</taxon>
        <taxon>Agaricomycotina</taxon>
        <taxon>Agaricomycetes</taxon>
        <taxon>Agaricomycetidae</taxon>
        <taxon>Agaricales</taxon>
        <taxon>Marasmiineae</taxon>
        <taxon>Mycenaceae</taxon>
        <taxon>Favolaschia</taxon>
    </lineage>
</organism>
<reference evidence="2 3" key="1">
    <citation type="journal article" date="2024" name="J Genomics">
        <title>Draft genome sequencing and assembly of Favolaschia claudopus CIRM-BRFM 2984 isolated from oak limbs.</title>
        <authorList>
            <person name="Navarro D."/>
            <person name="Drula E."/>
            <person name="Chaduli D."/>
            <person name="Cazenave R."/>
            <person name="Ahrendt S."/>
            <person name="Wang J."/>
            <person name="Lipzen A."/>
            <person name="Daum C."/>
            <person name="Barry K."/>
            <person name="Grigoriev I.V."/>
            <person name="Favel A."/>
            <person name="Rosso M.N."/>
            <person name="Martin F."/>
        </authorList>
    </citation>
    <scope>NUCLEOTIDE SEQUENCE [LARGE SCALE GENOMIC DNA]</scope>
    <source>
        <strain evidence="2 3">CIRM-BRFM 2984</strain>
    </source>
</reference>
<comment type="caution">
    <text evidence="2">The sequence shown here is derived from an EMBL/GenBank/DDBJ whole genome shotgun (WGS) entry which is preliminary data.</text>
</comment>
<dbReference type="EMBL" id="JAWWNJ010000079">
    <property type="protein sequence ID" value="KAK7002438.1"/>
    <property type="molecule type" value="Genomic_DNA"/>
</dbReference>
<proteinExistence type="predicted"/>
<feature type="compositionally biased region" description="Basic residues" evidence="1">
    <location>
        <begin position="324"/>
        <end position="335"/>
    </location>
</feature>
<name>A0AAW0A854_9AGAR</name>
<dbReference type="Proteomes" id="UP001362999">
    <property type="component" value="Unassembled WGS sequence"/>
</dbReference>